<feature type="modified residue" description="4-aspartylphosphate" evidence="2">
    <location>
        <position position="57"/>
    </location>
</feature>
<dbReference type="GO" id="GO:0000160">
    <property type="term" value="P:phosphorelay signal transduction system"/>
    <property type="evidence" value="ECO:0007669"/>
    <property type="project" value="InterPro"/>
</dbReference>
<reference evidence="5 6" key="1">
    <citation type="submission" date="2016-10" db="EMBL/GenBank/DDBJ databases">
        <authorList>
            <person name="de Groot N.N."/>
        </authorList>
    </citation>
    <scope>NUCLEOTIDE SEQUENCE [LARGE SCALE GENOMIC DNA]</scope>
    <source>
        <strain evidence="5 6">DSM 21668</strain>
    </source>
</reference>
<dbReference type="Pfam" id="PF04397">
    <property type="entry name" value="LytTR"/>
    <property type="match status" value="1"/>
</dbReference>
<evidence type="ECO:0000313" key="5">
    <source>
        <dbReference type="EMBL" id="SDM39846.1"/>
    </source>
</evidence>
<proteinExistence type="predicted"/>
<dbReference type="AlphaFoldDB" id="A0A1G9SWM7"/>
<dbReference type="PROSITE" id="PS50930">
    <property type="entry name" value="HTH_LYTTR"/>
    <property type="match status" value="1"/>
</dbReference>
<accession>A0A1G9SWM7</accession>
<dbReference type="Gene3D" id="2.40.50.1020">
    <property type="entry name" value="LytTr DNA-binding domain"/>
    <property type="match status" value="1"/>
</dbReference>
<protein>
    <submittedName>
        <fullName evidence="5">Two component transcriptional regulator, LytTR family</fullName>
    </submittedName>
</protein>
<feature type="domain" description="HTH LytTR-type" evidence="4">
    <location>
        <begin position="152"/>
        <end position="220"/>
    </location>
</feature>
<feature type="domain" description="Response regulatory" evidence="3">
    <location>
        <begin position="7"/>
        <end position="122"/>
    </location>
</feature>
<gene>
    <name evidence="5" type="ORF">SAMN04488090_3326</name>
</gene>
<evidence type="ECO:0000256" key="2">
    <source>
        <dbReference type="PROSITE-ProRule" id="PRU00169"/>
    </source>
</evidence>
<dbReference type="Gene3D" id="3.40.50.2300">
    <property type="match status" value="1"/>
</dbReference>
<dbReference type="InterPro" id="IPR007492">
    <property type="entry name" value="LytTR_DNA-bd_dom"/>
</dbReference>
<dbReference type="CDD" id="cd17534">
    <property type="entry name" value="REC_DC-like"/>
    <property type="match status" value="1"/>
</dbReference>
<dbReference type="SMART" id="SM00850">
    <property type="entry name" value="LytTR"/>
    <property type="match status" value="1"/>
</dbReference>
<dbReference type="EMBL" id="FNGS01000006">
    <property type="protein sequence ID" value="SDM39846.1"/>
    <property type="molecule type" value="Genomic_DNA"/>
</dbReference>
<dbReference type="STRING" id="563176.SAMN04488090_3326"/>
<dbReference type="SMART" id="SM00448">
    <property type="entry name" value="REC"/>
    <property type="match status" value="1"/>
</dbReference>
<evidence type="ECO:0000256" key="1">
    <source>
        <dbReference type="ARBA" id="ARBA00022553"/>
    </source>
</evidence>
<dbReference type="PANTHER" id="PTHR44591:SF3">
    <property type="entry name" value="RESPONSE REGULATORY DOMAIN-CONTAINING PROTEIN"/>
    <property type="match status" value="1"/>
</dbReference>
<evidence type="ECO:0000313" key="6">
    <source>
        <dbReference type="Proteomes" id="UP000198901"/>
    </source>
</evidence>
<evidence type="ECO:0000259" key="4">
    <source>
        <dbReference type="PROSITE" id="PS50930"/>
    </source>
</evidence>
<keyword evidence="1 2" id="KW-0597">Phosphoprotein</keyword>
<sequence length="251" mass="29026">MLENRIRVLIVEDEAVLALDLGEMLEKEGYHLAGIAHNGRRALELFREQPVDLVLCDVQIKGDWDGIETVGRLLAIRSVPVIYLTAFSDKETLERAKLTQPAAYLVKPVNPVNLQISIDLALQRFNLGAARERLPEKDTFSREAILRIEDSIFIKHNYQFMRIEVEDILFLEADNAYTTIVTSDKKYAIRMTLSMALNRLGIIKLVRIHRSFVVNVRKIRGFNDREVYIEGYTLPMGKQFKEDFMRIFQIQ</sequence>
<dbReference type="InterPro" id="IPR011006">
    <property type="entry name" value="CheY-like_superfamily"/>
</dbReference>
<dbReference type="PANTHER" id="PTHR44591">
    <property type="entry name" value="STRESS RESPONSE REGULATOR PROTEIN 1"/>
    <property type="match status" value="1"/>
</dbReference>
<evidence type="ECO:0000259" key="3">
    <source>
        <dbReference type="PROSITE" id="PS50110"/>
    </source>
</evidence>
<name>A0A1G9SWM7_9BACT</name>
<keyword evidence="6" id="KW-1185">Reference proteome</keyword>
<dbReference type="Pfam" id="PF00072">
    <property type="entry name" value="Response_reg"/>
    <property type="match status" value="1"/>
</dbReference>
<dbReference type="InterPro" id="IPR050595">
    <property type="entry name" value="Bact_response_regulator"/>
</dbReference>
<dbReference type="SUPFAM" id="SSF52172">
    <property type="entry name" value="CheY-like"/>
    <property type="match status" value="1"/>
</dbReference>
<dbReference type="PROSITE" id="PS50110">
    <property type="entry name" value="RESPONSE_REGULATORY"/>
    <property type="match status" value="1"/>
</dbReference>
<dbReference type="InterPro" id="IPR001789">
    <property type="entry name" value="Sig_transdc_resp-reg_receiver"/>
</dbReference>
<dbReference type="RefSeq" id="WP_093204679.1">
    <property type="nucleotide sequence ID" value="NZ_FNGS01000006.1"/>
</dbReference>
<dbReference type="GO" id="GO:0003677">
    <property type="term" value="F:DNA binding"/>
    <property type="evidence" value="ECO:0007669"/>
    <property type="project" value="InterPro"/>
</dbReference>
<dbReference type="Proteomes" id="UP000198901">
    <property type="component" value="Unassembled WGS sequence"/>
</dbReference>
<organism evidence="5 6">
    <name type="scientific">Siphonobacter aquaeclarae</name>
    <dbReference type="NCBI Taxonomy" id="563176"/>
    <lineage>
        <taxon>Bacteria</taxon>
        <taxon>Pseudomonadati</taxon>
        <taxon>Bacteroidota</taxon>
        <taxon>Cytophagia</taxon>
        <taxon>Cytophagales</taxon>
        <taxon>Cytophagaceae</taxon>
        <taxon>Siphonobacter</taxon>
    </lineage>
</organism>
<dbReference type="OrthoDB" id="1646880at2"/>